<name>A0ABY4Y880_9GAMM</name>
<dbReference type="Gene3D" id="2.10.109.10">
    <property type="entry name" value="Umud Fragment, subunit A"/>
    <property type="match status" value="1"/>
</dbReference>
<keyword evidence="1" id="KW-0805">Transcription regulation</keyword>
<dbReference type="PANTHER" id="PTHR40661">
    <property type="match status" value="1"/>
</dbReference>
<sequence length="209" mass="24121">MNYFGINLKKLLKKEGISENELSKRIGIPQQMINRIITGINQNPKLSTITPIANYFKISLHELISNAELDTNDTHSLNTQRKIPYIEFKDIEVYGISEALTKSKKFIAADLDYNKNYFATSMNDDSMEPKFSKNTILVFEKEKEPFNGDFCLLKDEGNHYVFRQIMINSSNKKFIKCLNPTSDLYTVIPLPINIYVLATLLESRTFFNI</sequence>
<dbReference type="Pfam" id="PF01381">
    <property type="entry name" value="HTH_3"/>
    <property type="match status" value="1"/>
</dbReference>
<reference evidence="5" key="1">
    <citation type="submission" date="2021-03" db="EMBL/GenBank/DDBJ databases">
        <title>Legionella lytica PCM 2298.</title>
        <authorList>
            <person name="Koper P."/>
        </authorList>
    </citation>
    <scope>NUCLEOTIDE SEQUENCE</scope>
    <source>
        <strain evidence="5">PCM 2298</strain>
    </source>
</reference>
<dbReference type="RefSeq" id="WP_252580051.1">
    <property type="nucleotide sequence ID" value="NZ_CP071527.1"/>
</dbReference>
<keyword evidence="6" id="KW-1185">Reference proteome</keyword>
<dbReference type="PANTHER" id="PTHR40661:SF1">
    <property type="entry name" value="HTH CRO_C1-TYPE DOMAIN-CONTAINING PROTEIN"/>
    <property type="match status" value="1"/>
</dbReference>
<dbReference type="Proteomes" id="UP001057474">
    <property type="component" value="Chromosome"/>
</dbReference>
<accession>A0ABY4Y880</accession>
<dbReference type="SUPFAM" id="SSF51306">
    <property type="entry name" value="LexA/Signal peptidase"/>
    <property type="match status" value="1"/>
</dbReference>
<evidence type="ECO:0000313" key="5">
    <source>
        <dbReference type="EMBL" id="USQ13729.1"/>
    </source>
</evidence>
<dbReference type="InterPro" id="IPR010982">
    <property type="entry name" value="Lambda_DNA-bd_dom_sf"/>
</dbReference>
<dbReference type="CDD" id="cd00093">
    <property type="entry name" value="HTH_XRE"/>
    <property type="match status" value="1"/>
</dbReference>
<dbReference type="Gene3D" id="1.10.260.40">
    <property type="entry name" value="lambda repressor-like DNA-binding domains"/>
    <property type="match status" value="1"/>
</dbReference>
<dbReference type="Pfam" id="PF00717">
    <property type="entry name" value="Peptidase_S24"/>
    <property type="match status" value="1"/>
</dbReference>
<evidence type="ECO:0000256" key="2">
    <source>
        <dbReference type="ARBA" id="ARBA00023125"/>
    </source>
</evidence>
<dbReference type="SMART" id="SM00530">
    <property type="entry name" value="HTH_XRE"/>
    <property type="match status" value="1"/>
</dbReference>
<keyword evidence="3" id="KW-0804">Transcription</keyword>
<dbReference type="PROSITE" id="PS50943">
    <property type="entry name" value="HTH_CROC1"/>
    <property type="match status" value="1"/>
</dbReference>
<evidence type="ECO:0000256" key="1">
    <source>
        <dbReference type="ARBA" id="ARBA00023015"/>
    </source>
</evidence>
<dbReference type="InterPro" id="IPR039418">
    <property type="entry name" value="LexA-like"/>
</dbReference>
<gene>
    <name evidence="5" type="ORF">J2N86_13800</name>
</gene>
<dbReference type="CDD" id="cd06529">
    <property type="entry name" value="S24_LexA-like"/>
    <property type="match status" value="1"/>
</dbReference>
<evidence type="ECO:0000313" key="6">
    <source>
        <dbReference type="Proteomes" id="UP001057474"/>
    </source>
</evidence>
<evidence type="ECO:0000256" key="3">
    <source>
        <dbReference type="ARBA" id="ARBA00023163"/>
    </source>
</evidence>
<keyword evidence="2" id="KW-0238">DNA-binding</keyword>
<protein>
    <submittedName>
        <fullName evidence="5">LexA family transcriptional regulator</fullName>
    </submittedName>
</protein>
<dbReference type="InterPro" id="IPR015927">
    <property type="entry name" value="Peptidase_S24_S26A/B/C"/>
</dbReference>
<evidence type="ECO:0000259" key="4">
    <source>
        <dbReference type="PROSITE" id="PS50943"/>
    </source>
</evidence>
<feature type="domain" description="HTH cro/C1-type" evidence="4">
    <location>
        <begin position="8"/>
        <end position="63"/>
    </location>
</feature>
<dbReference type="EMBL" id="CP071527">
    <property type="protein sequence ID" value="USQ13729.1"/>
    <property type="molecule type" value="Genomic_DNA"/>
</dbReference>
<proteinExistence type="predicted"/>
<organism evidence="5 6">
    <name type="scientific">Legionella lytica</name>
    <dbReference type="NCBI Taxonomy" id="96232"/>
    <lineage>
        <taxon>Bacteria</taxon>
        <taxon>Pseudomonadati</taxon>
        <taxon>Pseudomonadota</taxon>
        <taxon>Gammaproteobacteria</taxon>
        <taxon>Legionellales</taxon>
        <taxon>Legionellaceae</taxon>
        <taxon>Legionella</taxon>
    </lineage>
</organism>
<dbReference type="SUPFAM" id="SSF47413">
    <property type="entry name" value="lambda repressor-like DNA-binding domains"/>
    <property type="match status" value="1"/>
</dbReference>
<dbReference type="InterPro" id="IPR036286">
    <property type="entry name" value="LexA/Signal_pep-like_sf"/>
</dbReference>
<dbReference type="InterPro" id="IPR001387">
    <property type="entry name" value="Cro/C1-type_HTH"/>
</dbReference>